<dbReference type="Proteomes" id="UP000800082">
    <property type="component" value="Unassembled WGS sequence"/>
</dbReference>
<evidence type="ECO:0000256" key="1">
    <source>
        <dbReference type="ARBA" id="ARBA00004123"/>
    </source>
</evidence>
<dbReference type="InterPro" id="IPR003265">
    <property type="entry name" value="HhH-GPD_domain"/>
</dbReference>
<proteinExistence type="predicted"/>
<keyword evidence="2" id="KW-0539">Nucleus</keyword>
<reference evidence="5" key="1">
    <citation type="journal article" date="2020" name="Stud. Mycol.">
        <title>101 Dothideomycetes genomes: a test case for predicting lifestyles and emergence of pathogens.</title>
        <authorList>
            <person name="Haridas S."/>
            <person name="Albert R."/>
            <person name="Binder M."/>
            <person name="Bloem J."/>
            <person name="Labutti K."/>
            <person name="Salamov A."/>
            <person name="Andreopoulos B."/>
            <person name="Baker S."/>
            <person name="Barry K."/>
            <person name="Bills G."/>
            <person name="Bluhm B."/>
            <person name="Cannon C."/>
            <person name="Castanera R."/>
            <person name="Culley D."/>
            <person name="Daum C."/>
            <person name="Ezra D."/>
            <person name="Gonzalez J."/>
            <person name="Henrissat B."/>
            <person name="Kuo A."/>
            <person name="Liang C."/>
            <person name="Lipzen A."/>
            <person name="Lutzoni F."/>
            <person name="Magnuson J."/>
            <person name="Mondo S."/>
            <person name="Nolan M."/>
            <person name="Ohm R."/>
            <person name="Pangilinan J."/>
            <person name="Park H.-J."/>
            <person name="Ramirez L."/>
            <person name="Alfaro M."/>
            <person name="Sun H."/>
            <person name="Tritt A."/>
            <person name="Yoshinaga Y."/>
            <person name="Zwiers L.-H."/>
            <person name="Turgeon B."/>
            <person name="Goodwin S."/>
            <person name="Spatafora J."/>
            <person name="Crous P."/>
            <person name="Grigoriev I."/>
        </authorList>
    </citation>
    <scope>NUCLEOTIDE SEQUENCE</scope>
    <source>
        <strain evidence="5">CBS 183.55</strain>
    </source>
</reference>
<protein>
    <submittedName>
        <fullName evidence="5">DNA glycosylase</fullName>
    </submittedName>
</protein>
<evidence type="ECO:0000313" key="6">
    <source>
        <dbReference type="Proteomes" id="UP000800082"/>
    </source>
</evidence>
<comment type="subcellular location">
    <subcellularLocation>
        <location evidence="1">Nucleus</location>
    </subcellularLocation>
</comment>
<dbReference type="GeneID" id="54351596"/>
<dbReference type="InterPro" id="IPR045138">
    <property type="entry name" value="MeCP2/MBD4"/>
</dbReference>
<evidence type="ECO:0000256" key="3">
    <source>
        <dbReference type="SAM" id="MobiDB-lite"/>
    </source>
</evidence>
<gene>
    <name evidence="5" type="ORF">M421DRAFT_424955</name>
</gene>
<dbReference type="PANTHER" id="PTHR15074">
    <property type="entry name" value="METHYL-CPG-BINDING PROTEIN"/>
    <property type="match status" value="1"/>
</dbReference>
<dbReference type="SUPFAM" id="SSF48150">
    <property type="entry name" value="DNA-glycosylase"/>
    <property type="match status" value="1"/>
</dbReference>
<dbReference type="OrthoDB" id="10265068at2759"/>
<evidence type="ECO:0000256" key="2">
    <source>
        <dbReference type="ARBA" id="ARBA00023242"/>
    </source>
</evidence>
<dbReference type="GO" id="GO:0005634">
    <property type="term" value="C:nucleus"/>
    <property type="evidence" value="ECO:0007669"/>
    <property type="project" value="UniProtKB-SubCell"/>
</dbReference>
<feature type="region of interest" description="Disordered" evidence="3">
    <location>
        <begin position="1"/>
        <end position="59"/>
    </location>
</feature>
<dbReference type="GO" id="GO:0003824">
    <property type="term" value="F:catalytic activity"/>
    <property type="evidence" value="ECO:0007669"/>
    <property type="project" value="InterPro"/>
</dbReference>
<feature type="compositionally biased region" description="Polar residues" evidence="3">
    <location>
        <begin position="1"/>
        <end position="25"/>
    </location>
</feature>
<dbReference type="Pfam" id="PF00730">
    <property type="entry name" value="HhH-GPD"/>
    <property type="match status" value="1"/>
</dbReference>
<feature type="compositionally biased region" description="Polar residues" evidence="3">
    <location>
        <begin position="39"/>
        <end position="54"/>
    </location>
</feature>
<dbReference type="AlphaFoldDB" id="A0A6A5R9X8"/>
<organism evidence="5 6">
    <name type="scientific">Didymella exigua CBS 183.55</name>
    <dbReference type="NCBI Taxonomy" id="1150837"/>
    <lineage>
        <taxon>Eukaryota</taxon>
        <taxon>Fungi</taxon>
        <taxon>Dikarya</taxon>
        <taxon>Ascomycota</taxon>
        <taxon>Pezizomycotina</taxon>
        <taxon>Dothideomycetes</taxon>
        <taxon>Pleosporomycetidae</taxon>
        <taxon>Pleosporales</taxon>
        <taxon>Pleosporineae</taxon>
        <taxon>Didymellaceae</taxon>
        <taxon>Didymella</taxon>
    </lineage>
</organism>
<dbReference type="Gene3D" id="1.10.340.30">
    <property type="entry name" value="Hypothetical protein, domain 2"/>
    <property type="match status" value="1"/>
</dbReference>
<accession>A0A6A5R9X8</accession>
<dbReference type="EMBL" id="ML978995">
    <property type="protein sequence ID" value="KAF1924323.1"/>
    <property type="molecule type" value="Genomic_DNA"/>
</dbReference>
<keyword evidence="6" id="KW-1185">Reference proteome</keyword>
<dbReference type="PANTHER" id="PTHR15074:SF0">
    <property type="entry name" value="METHYL-CPG-BINDING DOMAIN PROTEIN 4-LIKE PROTEIN"/>
    <property type="match status" value="1"/>
</dbReference>
<dbReference type="InterPro" id="IPR011257">
    <property type="entry name" value="DNA_glycosylase"/>
</dbReference>
<evidence type="ECO:0000259" key="4">
    <source>
        <dbReference type="Pfam" id="PF00730"/>
    </source>
</evidence>
<sequence length="310" mass="35923">MVTTRSQSSVTKQEPTSTPQSTPDNPATKKRKRPERVSNHFTSQHTSDRPTTIPQPEDLPFQLQPAGYGLIQERIRDSLYALVVQVILWNQTHGRAARPVLFQILALYPTPFHLSQADLDRLTAILQPLGLHNVRAKRLIALAEAWLAAPPCKERRYRRLHYPNRGCGLDVKTDEILGLEDEREGWEIAHLPGMGPYALDSFRIFYRDRLREITEGESEWKRVVPLDKDLRPYLKWRWAQDGWKWHEFTGTRSRLTSEEMERVKAKALERSIEDARPKDDQAVKQEDSFKDDALDVKEEDLVNGHTEETQ</sequence>
<dbReference type="GO" id="GO:0003677">
    <property type="term" value="F:DNA binding"/>
    <property type="evidence" value="ECO:0007669"/>
    <property type="project" value="InterPro"/>
</dbReference>
<dbReference type="RefSeq" id="XP_033444576.1">
    <property type="nucleotide sequence ID" value="XM_033593928.1"/>
</dbReference>
<feature type="domain" description="HhH-GPD" evidence="4">
    <location>
        <begin position="84"/>
        <end position="174"/>
    </location>
</feature>
<name>A0A6A5R9X8_9PLEO</name>
<evidence type="ECO:0000313" key="5">
    <source>
        <dbReference type="EMBL" id="KAF1924323.1"/>
    </source>
</evidence>
<dbReference type="GO" id="GO:0006285">
    <property type="term" value="P:base-excision repair, AP site formation"/>
    <property type="evidence" value="ECO:0007669"/>
    <property type="project" value="UniProtKB-ARBA"/>
</dbReference>
<feature type="region of interest" description="Disordered" evidence="3">
    <location>
        <begin position="268"/>
        <end position="310"/>
    </location>
</feature>